<dbReference type="InterPro" id="IPR000878">
    <property type="entry name" value="4pyrrol_Mease"/>
</dbReference>
<keyword evidence="2" id="KW-0169">Cobalamin biosynthesis</keyword>
<dbReference type="SUPFAM" id="SSF53790">
    <property type="entry name" value="Tetrapyrrole methylase"/>
    <property type="match status" value="1"/>
</dbReference>
<proteinExistence type="predicted"/>
<evidence type="ECO:0000313" key="7">
    <source>
        <dbReference type="EMBL" id="EXX89767.1"/>
    </source>
</evidence>
<keyword evidence="5" id="KW-0949">S-adenosyl-L-methionine</keyword>
<dbReference type="AlphaFoldDB" id="A0A9W5W7I1"/>
<dbReference type="Gene3D" id="3.40.1010.10">
    <property type="entry name" value="Cobalt-precorrin-4 Transmethylase, Domain 1"/>
    <property type="match status" value="1"/>
</dbReference>
<dbReference type="GO" id="GO:0009236">
    <property type="term" value="P:cobalamin biosynthetic process"/>
    <property type="evidence" value="ECO:0007669"/>
    <property type="project" value="UniProtKB-KW"/>
</dbReference>
<organism evidence="7 8">
    <name type="scientific">Paenibacillus darwinianus</name>
    <dbReference type="NCBI Taxonomy" id="1380763"/>
    <lineage>
        <taxon>Bacteria</taxon>
        <taxon>Bacillati</taxon>
        <taxon>Bacillota</taxon>
        <taxon>Bacilli</taxon>
        <taxon>Bacillales</taxon>
        <taxon>Paenibacillaceae</taxon>
        <taxon>Paenibacillus</taxon>
    </lineage>
</organism>
<evidence type="ECO:0000256" key="5">
    <source>
        <dbReference type="ARBA" id="ARBA00022691"/>
    </source>
</evidence>
<dbReference type="InterPro" id="IPR035996">
    <property type="entry name" value="4pyrrol_Methylase_sf"/>
</dbReference>
<dbReference type="GO" id="GO:0032259">
    <property type="term" value="P:methylation"/>
    <property type="evidence" value="ECO:0007669"/>
    <property type="project" value="UniProtKB-KW"/>
</dbReference>
<evidence type="ECO:0000256" key="1">
    <source>
        <dbReference type="ARBA" id="ARBA00004953"/>
    </source>
</evidence>
<dbReference type="InterPro" id="IPR050714">
    <property type="entry name" value="Cobalamin_biosynth_MTase"/>
</dbReference>
<dbReference type="InterPro" id="IPR029063">
    <property type="entry name" value="SAM-dependent_MTases_sf"/>
</dbReference>
<dbReference type="OrthoDB" id="9780707at2"/>
<dbReference type="SUPFAM" id="SSF53335">
    <property type="entry name" value="S-adenosyl-L-methionine-dependent methyltransferases"/>
    <property type="match status" value="1"/>
</dbReference>
<dbReference type="InterPro" id="IPR014776">
    <property type="entry name" value="4pyrrole_Mease_sub2"/>
</dbReference>
<evidence type="ECO:0000256" key="2">
    <source>
        <dbReference type="ARBA" id="ARBA00022573"/>
    </source>
</evidence>
<evidence type="ECO:0000259" key="6">
    <source>
        <dbReference type="Pfam" id="PF00590"/>
    </source>
</evidence>
<dbReference type="CDD" id="cd11644">
    <property type="entry name" value="Precorrin-6Y-MT"/>
    <property type="match status" value="1"/>
</dbReference>
<comment type="caution">
    <text evidence="7">The sequence shown here is derived from an EMBL/GenBank/DDBJ whole genome shotgun (WGS) entry which is preliminary data.</text>
</comment>
<keyword evidence="3" id="KW-0489">Methyltransferase</keyword>
<dbReference type="PANTHER" id="PTHR43182:SF1">
    <property type="entry name" value="COBALT-PRECORRIN-7 C(5)-METHYLTRANSFERASE"/>
    <property type="match status" value="1"/>
</dbReference>
<protein>
    <submittedName>
        <fullName evidence="7">Cobalamin biosynthesis protein CbiE</fullName>
    </submittedName>
</protein>
<accession>A0A9W5W7I1</accession>
<dbReference type="InterPro" id="IPR012818">
    <property type="entry name" value="CbiE"/>
</dbReference>
<dbReference type="Pfam" id="PF00590">
    <property type="entry name" value="TP_methylase"/>
    <property type="match status" value="1"/>
</dbReference>
<dbReference type="Proteomes" id="UP000053750">
    <property type="component" value="Unassembled WGS sequence"/>
</dbReference>
<dbReference type="PIRSF" id="PIRSF036428">
    <property type="entry name" value="CobL"/>
    <property type="match status" value="1"/>
</dbReference>
<sequence length="414" mass="45137">MARKVNIIGIGDDGGAGLPPAIVRRIGEADVLVGGERQLAFFPEFAGRRIVLKGGLSRTAEELADLRQESDVVVLASGDPLFFGIAGYLANKLGRDAVEIHSQPSSVQLAFARMGDSWQDAALESVHGRPLKGLAQRIDGRAKVAILTDEENDPAAIARYLLAFGMTEYDAFVAENLGGAEERYGFWRLEELAEARFAPLNLVILRRKPDAPEPRRGFGFEDEEFHQRKPEKGLITKKEVRVLSLSELRLKPDSVVWDIGAGSGSVAVECARLAPLGQVFAIEKNAGDMDNIEQNRRKFRTDFTAIHAKAPDGLEGMPDPDAVFIGGSGGELQELIRLCCGRLREDGRIVVNAATIETLHAAQQALLAQAFAVRISLVQVARSKPILDMTRFEGLNPVYVITGFRAKDELLGEE</sequence>
<evidence type="ECO:0000313" key="8">
    <source>
        <dbReference type="Proteomes" id="UP000053750"/>
    </source>
</evidence>
<dbReference type="EMBL" id="JFHU01000086">
    <property type="protein sequence ID" value="EXX89767.1"/>
    <property type="molecule type" value="Genomic_DNA"/>
</dbReference>
<comment type="pathway">
    <text evidence="1">Cofactor biosynthesis; adenosylcobalamin biosynthesis.</text>
</comment>
<evidence type="ECO:0000256" key="4">
    <source>
        <dbReference type="ARBA" id="ARBA00022679"/>
    </source>
</evidence>
<reference evidence="7 8" key="1">
    <citation type="submission" date="2014-02" db="EMBL/GenBank/DDBJ databases">
        <title>Genome sequence of Paenibacillus darwinianus reveals adaptive mechanisms for survival in Antarctic soils.</title>
        <authorList>
            <person name="Dsouza M."/>
            <person name="Taylor M.W."/>
            <person name="Turner S.J."/>
            <person name="Aislabie J."/>
        </authorList>
    </citation>
    <scope>NUCLEOTIDE SEQUENCE [LARGE SCALE GENOMIC DNA]</scope>
    <source>
        <strain evidence="7 8">CE1</strain>
    </source>
</reference>
<dbReference type="Gene3D" id="3.40.50.150">
    <property type="entry name" value="Vaccinia Virus protein VP39"/>
    <property type="match status" value="1"/>
</dbReference>
<dbReference type="InterPro" id="IPR014008">
    <property type="entry name" value="Cbl_synth_MTase_CbiT"/>
</dbReference>
<keyword evidence="4" id="KW-0808">Transferase</keyword>
<name>A0A9W5W7I1_9BACL</name>
<dbReference type="NCBIfam" id="TIGR02467">
    <property type="entry name" value="CbiE"/>
    <property type="match status" value="1"/>
</dbReference>
<dbReference type="InterPro" id="IPR014777">
    <property type="entry name" value="4pyrrole_Mease_sub1"/>
</dbReference>
<dbReference type="NCBIfam" id="TIGR02469">
    <property type="entry name" value="CbiT"/>
    <property type="match status" value="1"/>
</dbReference>
<evidence type="ECO:0000256" key="3">
    <source>
        <dbReference type="ARBA" id="ARBA00022603"/>
    </source>
</evidence>
<dbReference type="PANTHER" id="PTHR43182">
    <property type="entry name" value="COBALT-PRECORRIN-6B C(15)-METHYLTRANSFERASE (DECARBOXYLATING)"/>
    <property type="match status" value="1"/>
</dbReference>
<gene>
    <name evidence="7" type="ORF">BG53_14930</name>
</gene>
<feature type="domain" description="Tetrapyrrole methylase" evidence="6">
    <location>
        <begin position="4"/>
        <end position="193"/>
    </location>
</feature>
<keyword evidence="8" id="KW-1185">Reference proteome</keyword>
<dbReference type="RefSeq" id="WP_036581584.1">
    <property type="nucleotide sequence ID" value="NZ_KK082239.1"/>
</dbReference>
<dbReference type="GO" id="GO:0008276">
    <property type="term" value="F:protein methyltransferase activity"/>
    <property type="evidence" value="ECO:0007669"/>
    <property type="project" value="InterPro"/>
</dbReference>
<dbReference type="Gene3D" id="3.30.950.10">
    <property type="entry name" value="Methyltransferase, Cobalt-precorrin-4 Transmethylase, Domain 2"/>
    <property type="match status" value="1"/>
</dbReference>
<dbReference type="InterPro" id="IPR006365">
    <property type="entry name" value="Cbl_synth_CobL"/>
</dbReference>